<sequence length="312" mass="33045">MTARDHGGGLDAAMVRWGGARADWLDLSTGINPVPYPLPPLPDHAWTALPDRAAADALTAAARSFWNVPEGAEVIPAPGLSAIIARLPHATEAACVHIPGPTYNEYAASFLTAGVPASNAPDAPGVFVHPNNPDGRLWTPGEIGARPLAIIDESFCDVLPKDTHVARAAAPGVVVLKSFGKFWGLAGVRLGFAILAPGPMADRLREALGPWAVSGPALAIGAAALADRTWAKATRDRLNRDAARMDALVTARGARVAAGTTLFRLYEVDDAQAWHDRLARGHVLSRVFPYSATWLRLGLPAPDRWDRIEAAL</sequence>
<comment type="caution">
    <text evidence="4">The sequence shown here is derived from an EMBL/GenBank/DDBJ whole genome shotgun (WGS) entry which is preliminary data.</text>
</comment>
<dbReference type="RefSeq" id="WP_139076664.1">
    <property type="nucleotide sequence ID" value="NZ_VDFU01000009.1"/>
</dbReference>
<dbReference type="AlphaFoldDB" id="A0A5C4MYM7"/>
<dbReference type="OrthoDB" id="9799304at2"/>
<dbReference type="Gene3D" id="3.40.640.10">
    <property type="entry name" value="Type I PLP-dependent aspartate aminotransferase-like (Major domain)"/>
    <property type="match status" value="1"/>
</dbReference>
<evidence type="ECO:0000256" key="1">
    <source>
        <dbReference type="ARBA" id="ARBA00001933"/>
    </source>
</evidence>
<keyword evidence="4" id="KW-0808">Transferase</keyword>
<dbReference type="Proteomes" id="UP000305887">
    <property type="component" value="Unassembled WGS sequence"/>
</dbReference>
<evidence type="ECO:0000256" key="2">
    <source>
        <dbReference type="ARBA" id="ARBA00022898"/>
    </source>
</evidence>
<dbReference type="GO" id="GO:0008483">
    <property type="term" value="F:transaminase activity"/>
    <property type="evidence" value="ECO:0007669"/>
    <property type="project" value="UniProtKB-KW"/>
</dbReference>
<reference evidence="4 5" key="1">
    <citation type="submission" date="2019-06" db="EMBL/GenBank/DDBJ databases">
        <title>YIM 131921 draft genome.</title>
        <authorList>
            <person name="Jiang L."/>
        </authorList>
    </citation>
    <scope>NUCLEOTIDE SEQUENCE [LARGE SCALE GENOMIC DNA]</scope>
    <source>
        <strain evidence="4 5">YIM 131921</strain>
    </source>
</reference>
<keyword evidence="2" id="KW-0663">Pyridoxal phosphate</keyword>
<dbReference type="EMBL" id="VDFU01000009">
    <property type="protein sequence ID" value="TNC49888.1"/>
    <property type="molecule type" value="Genomic_DNA"/>
</dbReference>
<dbReference type="InterPro" id="IPR015422">
    <property type="entry name" value="PyrdxlP-dep_Trfase_small"/>
</dbReference>
<protein>
    <submittedName>
        <fullName evidence="4">Aminotransferase class I/II-fold pyridoxal phosphate-dependent enzyme</fullName>
    </submittedName>
</protein>
<dbReference type="PANTHER" id="PTHR42885">
    <property type="entry name" value="HISTIDINOL-PHOSPHATE AMINOTRANSFERASE-RELATED"/>
    <property type="match status" value="1"/>
</dbReference>
<evidence type="ECO:0000313" key="5">
    <source>
        <dbReference type="Proteomes" id="UP000305887"/>
    </source>
</evidence>
<dbReference type="InterPro" id="IPR015424">
    <property type="entry name" value="PyrdxlP-dep_Trfase"/>
</dbReference>
<dbReference type="InterPro" id="IPR004839">
    <property type="entry name" value="Aminotransferase_I/II_large"/>
</dbReference>
<dbReference type="InterPro" id="IPR015421">
    <property type="entry name" value="PyrdxlP-dep_Trfase_major"/>
</dbReference>
<proteinExistence type="predicted"/>
<dbReference type="Pfam" id="PF00155">
    <property type="entry name" value="Aminotran_1_2"/>
    <property type="match status" value="1"/>
</dbReference>
<dbReference type="PANTHER" id="PTHR42885:SF1">
    <property type="entry name" value="THREONINE-PHOSPHATE DECARBOXYLASE"/>
    <property type="match status" value="1"/>
</dbReference>
<feature type="domain" description="Aminotransferase class I/classII large" evidence="3">
    <location>
        <begin position="129"/>
        <end position="301"/>
    </location>
</feature>
<dbReference type="Gene3D" id="3.90.1150.10">
    <property type="entry name" value="Aspartate Aminotransferase, domain 1"/>
    <property type="match status" value="1"/>
</dbReference>
<accession>A0A5C4MYM7</accession>
<dbReference type="GO" id="GO:0030170">
    <property type="term" value="F:pyridoxal phosphate binding"/>
    <property type="evidence" value="ECO:0007669"/>
    <property type="project" value="InterPro"/>
</dbReference>
<gene>
    <name evidence="4" type="ORF">FHG66_10270</name>
</gene>
<dbReference type="SUPFAM" id="SSF53383">
    <property type="entry name" value="PLP-dependent transferases"/>
    <property type="match status" value="1"/>
</dbReference>
<comment type="cofactor">
    <cofactor evidence="1">
        <name>pyridoxal 5'-phosphate</name>
        <dbReference type="ChEBI" id="CHEBI:597326"/>
    </cofactor>
</comment>
<organism evidence="4 5">
    <name type="scientific">Rubellimicrobium rubrum</name>
    <dbReference type="NCBI Taxonomy" id="2585369"/>
    <lineage>
        <taxon>Bacteria</taxon>
        <taxon>Pseudomonadati</taxon>
        <taxon>Pseudomonadota</taxon>
        <taxon>Alphaproteobacteria</taxon>
        <taxon>Rhodobacterales</taxon>
        <taxon>Roseobacteraceae</taxon>
        <taxon>Rubellimicrobium</taxon>
    </lineage>
</organism>
<keyword evidence="5" id="KW-1185">Reference proteome</keyword>
<keyword evidence="4" id="KW-0032">Aminotransferase</keyword>
<name>A0A5C4MYM7_9RHOB</name>
<evidence type="ECO:0000313" key="4">
    <source>
        <dbReference type="EMBL" id="TNC49888.1"/>
    </source>
</evidence>
<evidence type="ECO:0000259" key="3">
    <source>
        <dbReference type="Pfam" id="PF00155"/>
    </source>
</evidence>